<dbReference type="AlphaFoldDB" id="A0A9P1G481"/>
<feature type="region of interest" description="Disordered" evidence="1">
    <location>
        <begin position="1"/>
        <end position="103"/>
    </location>
</feature>
<comment type="caution">
    <text evidence="2">The sequence shown here is derived from an EMBL/GenBank/DDBJ whole genome shotgun (WGS) entry which is preliminary data.</text>
</comment>
<evidence type="ECO:0000313" key="4">
    <source>
        <dbReference type="Proteomes" id="UP001152797"/>
    </source>
</evidence>
<reference evidence="3" key="2">
    <citation type="submission" date="2024-04" db="EMBL/GenBank/DDBJ databases">
        <authorList>
            <person name="Chen Y."/>
            <person name="Shah S."/>
            <person name="Dougan E. K."/>
            <person name="Thang M."/>
            <person name="Chan C."/>
        </authorList>
    </citation>
    <scope>NUCLEOTIDE SEQUENCE [LARGE SCALE GENOMIC DNA]</scope>
</reference>
<proteinExistence type="predicted"/>
<feature type="compositionally biased region" description="Polar residues" evidence="1">
    <location>
        <begin position="33"/>
        <end position="45"/>
    </location>
</feature>
<organism evidence="2">
    <name type="scientific">Cladocopium goreaui</name>
    <dbReference type="NCBI Taxonomy" id="2562237"/>
    <lineage>
        <taxon>Eukaryota</taxon>
        <taxon>Sar</taxon>
        <taxon>Alveolata</taxon>
        <taxon>Dinophyceae</taxon>
        <taxon>Suessiales</taxon>
        <taxon>Symbiodiniaceae</taxon>
        <taxon>Cladocopium</taxon>
    </lineage>
</organism>
<dbReference type="Proteomes" id="UP001152797">
    <property type="component" value="Unassembled WGS sequence"/>
</dbReference>
<evidence type="ECO:0000313" key="3">
    <source>
        <dbReference type="EMBL" id="CAL1150595.1"/>
    </source>
</evidence>
<feature type="compositionally biased region" description="Low complexity" evidence="1">
    <location>
        <begin position="74"/>
        <end position="88"/>
    </location>
</feature>
<sequence length="550" mass="59112">MVSLQEVATVSSSNSSLTETLIVCSPERPTLSDRPTPSRPSSNCSRHVAVTAAPRTPASPVATEIDSDGPATPSPRSRSIHSRSQQFSPSQHSPATKSTKHAGNGEDDLLLLLQVQEDPKVLKGSEEVKTGLQPQPDQPHSQPQPHPESFAAASAHRAAAEQLQNEAQLTCEEMPQDASSACQWVMGSVSRPLEQLMFSESPRRKSRTSRIIHELLDTPPDLSHTVEAKKPDNACSVQAPAAKKNRVTGETNPKTHHARVCGEQQDPPHEQVAKPVRHSLLRTPNARWHAIWFLQTPMNEDDRSDMGGAMKISRLSMEEETAMNAALETALCALRRKGITRAGPAAAAQLLSEFSHAVGADLTGLCCVPLDGELHSALPAELLGDPAVSAARLPPPPQGKSGALAGAALHRAKQVVSQILDSLAPVVFKIGITCTPFLRWRAYEREGYQKMHLLHVTEEPGLVQMMEAALISEFQGRAGCRNVAKGGEGPVGQAPYFAYLVVVSCGDGVGILPKRTRRTACKTAARKKKECHPCGGRAVVQFPSNQGAWS</sequence>
<gene>
    <name evidence="2" type="ORF">C1SCF055_LOCUS23626</name>
</gene>
<name>A0A9P1G481_9DINO</name>
<dbReference type="OrthoDB" id="10631317at2759"/>
<feature type="region of interest" description="Disordered" evidence="1">
    <location>
        <begin position="129"/>
        <end position="155"/>
    </location>
</feature>
<protein>
    <submittedName>
        <fullName evidence="2">Uncharacterized protein</fullName>
    </submittedName>
</protein>
<feature type="compositionally biased region" description="Low complexity" evidence="1">
    <location>
        <begin position="133"/>
        <end position="143"/>
    </location>
</feature>
<accession>A0A9P1G481</accession>
<dbReference type="EMBL" id="CAMXCT010002306">
    <property type="protein sequence ID" value="CAI3997220.1"/>
    <property type="molecule type" value="Genomic_DNA"/>
</dbReference>
<reference evidence="2" key="1">
    <citation type="submission" date="2022-10" db="EMBL/GenBank/DDBJ databases">
        <authorList>
            <person name="Chen Y."/>
            <person name="Dougan E. K."/>
            <person name="Chan C."/>
            <person name="Rhodes N."/>
            <person name="Thang M."/>
        </authorList>
    </citation>
    <scope>NUCLEOTIDE SEQUENCE</scope>
</reference>
<dbReference type="EMBL" id="CAMXCT030002306">
    <property type="protein sequence ID" value="CAL4784532.1"/>
    <property type="molecule type" value="Genomic_DNA"/>
</dbReference>
<feature type="compositionally biased region" description="Polar residues" evidence="1">
    <location>
        <begin position="1"/>
        <end position="19"/>
    </location>
</feature>
<evidence type="ECO:0000313" key="2">
    <source>
        <dbReference type="EMBL" id="CAI3997220.1"/>
    </source>
</evidence>
<dbReference type="EMBL" id="CAMXCT020002306">
    <property type="protein sequence ID" value="CAL1150595.1"/>
    <property type="molecule type" value="Genomic_DNA"/>
</dbReference>
<evidence type="ECO:0000256" key="1">
    <source>
        <dbReference type="SAM" id="MobiDB-lite"/>
    </source>
</evidence>
<keyword evidence="4" id="KW-1185">Reference proteome</keyword>